<dbReference type="Proteomes" id="UP001054945">
    <property type="component" value="Unassembled WGS sequence"/>
</dbReference>
<evidence type="ECO:0000313" key="2">
    <source>
        <dbReference type="Proteomes" id="UP001054945"/>
    </source>
</evidence>
<protein>
    <submittedName>
        <fullName evidence="1">Uncharacterized protein</fullName>
    </submittedName>
</protein>
<dbReference type="AlphaFoldDB" id="A0AAV4V9K5"/>
<dbReference type="EMBL" id="BPLR01014180">
    <property type="protein sequence ID" value="GIY66967.1"/>
    <property type="molecule type" value="Genomic_DNA"/>
</dbReference>
<organism evidence="1 2">
    <name type="scientific">Caerostris extrusa</name>
    <name type="common">Bark spider</name>
    <name type="synonym">Caerostris bankana</name>
    <dbReference type="NCBI Taxonomy" id="172846"/>
    <lineage>
        <taxon>Eukaryota</taxon>
        <taxon>Metazoa</taxon>
        <taxon>Ecdysozoa</taxon>
        <taxon>Arthropoda</taxon>
        <taxon>Chelicerata</taxon>
        <taxon>Arachnida</taxon>
        <taxon>Araneae</taxon>
        <taxon>Araneomorphae</taxon>
        <taxon>Entelegynae</taxon>
        <taxon>Araneoidea</taxon>
        <taxon>Araneidae</taxon>
        <taxon>Caerostris</taxon>
    </lineage>
</organism>
<proteinExistence type="predicted"/>
<keyword evidence="2" id="KW-1185">Reference proteome</keyword>
<reference evidence="1 2" key="1">
    <citation type="submission" date="2021-06" db="EMBL/GenBank/DDBJ databases">
        <title>Caerostris extrusa draft genome.</title>
        <authorList>
            <person name="Kono N."/>
            <person name="Arakawa K."/>
        </authorList>
    </citation>
    <scope>NUCLEOTIDE SEQUENCE [LARGE SCALE GENOMIC DNA]</scope>
</reference>
<gene>
    <name evidence="1" type="ORF">CEXT_175461</name>
</gene>
<sequence length="125" mass="14478">MNCSLLPIQQSYRFNRPFYPSNIVSSLCRHFLLVGALILNKGTATMAEREPVNFSLRRINHLRPFIAAFNPTGLSWMLLLRHFSRWVAIINKIDEKSKHFFPLVTSLRKSGLCITELHLDVRLIV</sequence>
<accession>A0AAV4V9K5</accession>
<evidence type="ECO:0000313" key="1">
    <source>
        <dbReference type="EMBL" id="GIY66967.1"/>
    </source>
</evidence>
<name>A0AAV4V9K5_CAEEX</name>
<comment type="caution">
    <text evidence="1">The sequence shown here is derived from an EMBL/GenBank/DDBJ whole genome shotgun (WGS) entry which is preliminary data.</text>
</comment>